<organism evidence="2 3">
    <name type="scientific">Theobroma cacao</name>
    <name type="common">Cacao</name>
    <name type="synonym">Cocoa</name>
    <dbReference type="NCBI Taxonomy" id="3641"/>
    <lineage>
        <taxon>Eukaryota</taxon>
        <taxon>Viridiplantae</taxon>
        <taxon>Streptophyta</taxon>
        <taxon>Embryophyta</taxon>
        <taxon>Tracheophyta</taxon>
        <taxon>Spermatophyta</taxon>
        <taxon>Magnoliopsida</taxon>
        <taxon>eudicotyledons</taxon>
        <taxon>Gunneridae</taxon>
        <taxon>Pentapetalae</taxon>
        <taxon>rosids</taxon>
        <taxon>malvids</taxon>
        <taxon>Malvales</taxon>
        <taxon>Malvaceae</taxon>
        <taxon>Byttnerioideae</taxon>
        <taxon>Theobroma</taxon>
    </lineage>
</organism>
<dbReference type="Gramene" id="EOY29130">
    <property type="protein sequence ID" value="EOY29130"/>
    <property type="gene ID" value="TCM_036770"/>
</dbReference>
<feature type="region of interest" description="Disordered" evidence="1">
    <location>
        <begin position="1"/>
        <end position="25"/>
    </location>
</feature>
<dbReference type="InParanoid" id="A0A061GGZ3"/>
<protein>
    <submittedName>
        <fullName evidence="2">ATP-dependent rRNA helicase SPB4, putative</fullName>
    </submittedName>
</protein>
<keyword evidence="2" id="KW-0347">Helicase</keyword>
<name>A0A061GGZ3_THECC</name>
<dbReference type="OMA" id="CKVSVTR"/>
<proteinExistence type="predicted"/>
<keyword evidence="3" id="KW-1185">Reference proteome</keyword>
<gene>
    <name evidence="2" type="ORF">TCM_036770</name>
</gene>
<sequence length="92" mass="10413">MVEITAELGPRKQRRQRKGADYGGKTCEKAEQIHAVVEENFTENADHSAADVKNVEEFRTDFIRRQGDKLVACLGDILSTLNQFSELVQECE</sequence>
<evidence type="ECO:0000313" key="3">
    <source>
        <dbReference type="Proteomes" id="UP000026915"/>
    </source>
</evidence>
<evidence type="ECO:0000256" key="1">
    <source>
        <dbReference type="SAM" id="MobiDB-lite"/>
    </source>
</evidence>
<accession>A0A061GGZ3</accession>
<keyword evidence="2" id="KW-0378">Hydrolase</keyword>
<dbReference type="GO" id="GO:0004386">
    <property type="term" value="F:helicase activity"/>
    <property type="evidence" value="ECO:0007669"/>
    <property type="project" value="UniProtKB-KW"/>
</dbReference>
<dbReference type="Proteomes" id="UP000026915">
    <property type="component" value="Chromosome 9"/>
</dbReference>
<evidence type="ECO:0000313" key="2">
    <source>
        <dbReference type="EMBL" id="EOY29130.1"/>
    </source>
</evidence>
<dbReference type="EMBL" id="CM001887">
    <property type="protein sequence ID" value="EOY29130.1"/>
    <property type="molecule type" value="Genomic_DNA"/>
</dbReference>
<keyword evidence="2" id="KW-0547">Nucleotide-binding</keyword>
<dbReference type="AlphaFoldDB" id="A0A061GGZ3"/>
<keyword evidence="2" id="KW-0067">ATP-binding</keyword>
<dbReference type="STRING" id="3641.A0A061GGZ3"/>
<reference evidence="2 3" key="1">
    <citation type="journal article" date="2013" name="Genome Biol.">
        <title>The genome sequence of the most widely cultivated cacao type and its use to identify candidate genes regulating pod color.</title>
        <authorList>
            <person name="Motamayor J.C."/>
            <person name="Mockaitis K."/>
            <person name="Schmutz J."/>
            <person name="Haiminen N."/>
            <person name="Iii D.L."/>
            <person name="Cornejo O."/>
            <person name="Findley S.D."/>
            <person name="Zheng P."/>
            <person name="Utro F."/>
            <person name="Royaert S."/>
            <person name="Saski C."/>
            <person name="Jenkins J."/>
            <person name="Podicheti R."/>
            <person name="Zhao M."/>
            <person name="Scheffler B.E."/>
            <person name="Stack J.C."/>
            <person name="Feltus F.A."/>
            <person name="Mustiga G.M."/>
            <person name="Amores F."/>
            <person name="Phillips W."/>
            <person name="Marelli J.P."/>
            <person name="May G.D."/>
            <person name="Shapiro H."/>
            <person name="Ma J."/>
            <person name="Bustamante C.D."/>
            <person name="Schnell R.J."/>
            <person name="Main D."/>
            <person name="Gilbert D."/>
            <person name="Parida L."/>
            <person name="Kuhn D.N."/>
        </authorList>
    </citation>
    <scope>NUCLEOTIDE SEQUENCE [LARGE SCALE GENOMIC DNA]</scope>
    <source>
        <strain evidence="3">cv. Matina 1-6</strain>
    </source>
</reference>
<dbReference type="HOGENOM" id="CLU_2417645_0_0_1"/>